<dbReference type="InterPro" id="IPR002885">
    <property type="entry name" value="PPR_rpt"/>
</dbReference>
<gene>
    <name evidence="6" type="ORF">COCSUDRAFT_66323</name>
</gene>
<evidence type="ECO:0000256" key="2">
    <source>
        <dbReference type="ARBA" id="ARBA00022737"/>
    </source>
</evidence>
<proteinExistence type="inferred from homology"/>
<feature type="region of interest" description="Disordered" evidence="4">
    <location>
        <begin position="399"/>
        <end position="447"/>
    </location>
</feature>
<dbReference type="EMBL" id="AGSI01000009">
    <property type="protein sequence ID" value="EIE22639.1"/>
    <property type="molecule type" value="Genomic_DNA"/>
</dbReference>
<feature type="repeat" description="PPR" evidence="3">
    <location>
        <begin position="739"/>
        <end position="773"/>
    </location>
</feature>
<keyword evidence="7" id="KW-1185">Reference proteome</keyword>
<feature type="repeat" description="PPR" evidence="3">
    <location>
        <begin position="774"/>
        <end position="808"/>
    </location>
</feature>
<dbReference type="NCBIfam" id="TIGR00756">
    <property type="entry name" value="PPR"/>
    <property type="match status" value="5"/>
</dbReference>
<comment type="caution">
    <text evidence="6">The sequence shown here is derived from an EMBL/GenBank/DDBJ whole genome shotgun (WGS) entry which is preliminary data.</text>
</comment>
<protein>
    <recommendedName>
        <fullName evidence="5">PROP1-like PPR domain-containing protein</fullName>
    </recommendedName>
</protein>
<dbReference type="Pfam" id="PF17177">
    <property type="entry name" value="PPR_long"/>
    <property type="match status" value="1"/>
</dbReference>
<dbReference type="RefSeq" id="XP_005647183.1">
    <property type="nucleotide sequence ID" value="XM_005647126.1"/>
</dbReference>
<feature type="compositionally biased region" description="Polar residues" evidence="4">
    <location>
        <begin position="403"/>
        <end position="424"/>
    </location>
</feature>
<dbReference type="PANTHER" id="PTHR47447:SF23">
    <property type="entry name" value="PENTACOTRIPEPTIDE-REPEAT REGION OF PRORP DOMAIN-CONTAINING PROTEIN"/>
    <property type="match status" value="1"/>
</dbReference>
<evidence type="ECO:0000256" key="3">
    <source>
        <dbReference type="PROSITE-ProRule" id="PRU00708"/>
    </source>
</evidence>
<feature type="compositionally biased region" description="Polar residues" evidence="4">
    <location>
        <begin position="843"/>
        <end position="853"/>
    </location>
</feature>
<feature type="region of interest" description="Disordered" evidence="4">
    <location>
        <begin position="866"/>
        <end position="890"/>
    </location>
</feature>
<dbReference type="Gene3D" id="1.25.40.10">
    <property type="entry name" value="Tetratricopeptide repeat domain"/>
    <property type="match status" value="3"/>
</dbReference>
<dbReference type="InterPro" id="IPR033443">
    <property type="entry name" value="PROP1-like_PPR_dom"/>
</dbReference>
<feature type="region of interest" description="Disordered" evidence="4">
    <location>
        <begin position="52"/>
        <end position="76"/>
    </location>
</feature>
<dbReference type="GeneID" id="17040626"/>
<name>I0YW70_COCSC</name>
<dbReference type="PANTHER" id="PTHR47447">
    <property type="entry name" value="OS03G0856100 PROTEIN"/>
    <property type="match status" value="1"/>
</dbReference>
<dbReference type="InterPro" id="IPR011990">
    <property type="entry name" value="TPR-like_helical_dom_sf"/>
</dbReference>
<dbReference type="eggNOG" id="KOG4197">
    <property type="taxonomic scope" value="Eukaryota"/>
</dbReference>
<feature type="domain" description="PROP1-like PPR" evidence="5">
    <location>
        <begin position="475"/>
        <end position="596"/>
    </location>
</feature>
<comment type="similarity">
    <text evidence="1">Belongs to the PPR family. P subfamily.</text>
</comment>
<feature type="region of interest" description="Disordered" evidence="4">
    <location>
        <begin position="839"/>
        <end position="858"/>
    </location>
</feature>
<evidence type="ECO:0000256" key="4">
    <source>
        <dbReference type="SAM" id="MobiDB-lite"/>
    </source>
</evidence>
<dbReference type="KEGG" id="csl:COCSUDRAFT_66323"/>
<reference evidence="6 7" key="1">
    <citation type="journal article" date="2012" name="Genome Biol.">
        <title>The genome of the polar eukaryotic microalga coccomyxa subellipsoidea reveals traits of cold adaptation.</title>
        <authorList>
            <person name="Blanc G."/>
            <person name="Agarkova I."/>
            <person name="Grimwood J."/>
            <person name="Kuo A."/>
            <person name="Brueggeman A."/>
            <person name="Dunigan D."/>
            <person name="Gurnon J."/>
            <person name="Ladunga I."/>
            <person name="Lindquist E."/>
            <person name="Lucas S."/>
            <person name="Pangilinan J."/>
            <person name="Proschold T."/>
            <person name="Salamov A."/>
            <person name="Schmutz J."/>
            <person name="Weeks D."/>
            <person name="Yamada T."/>
            <person name="Claverie J.M."/>
            <person name="Grigoriev I."/>
            <person name="Van Etten J."/>
            <person name="Lomsadze A."/>
            <person name="Borodovsky M."/>
        </authorList>
    </citation>
    <scope>NUCLEOTIDE SEQUENCE [LARGE SCALE GENOMIC DNA]</scope>
    <source>
        <strain evidence="6 7">C-169</strain>
    </source>
</reference>
<keyword evidence="2" id="KW-0677">Repeat</keyword>
<dbReference type="AlphaFoldDB" id="I0YW70"/>
<dbReference type="Pfam" id="PF13812">
    <property type="entry name" value="PPR_3"/>
    <property type="match status" value="2"/>
</dbReference>
<feature type="repeat" description="PPR" evidence="3">
    <location>
        <begin position="566"/>
        <end position="600"/>
    </location>
</feature>
<dbReference type="Proteomes" id="UP000007264">
    <property type="component" value="Unassembled WGS sequence"/>
</dbReference>
<dbReference type="PROSITE" id="PS51375">
    <property type="entry name" value="PPR"/>
    <property type="match status" value="5"/>
</dbReference>
<accession>I0YW70</accession>
<evidence type="ECO:0000313" key="7">
    <source>
        <dbReference type="Proteomes" id="UP000007264"/>
    </source>
</evidence>
<evidence type="ECO:0000256" key="1">
    <source>
        <dbReference type="ARBA" id="ARBA00007626"/>
    </source>
</evidence>
<evidence type="ECO:0000313" key="6">
    <source>
        <dbReference type="EMBL" id="EIE22639.1"/>
    </source>
</evidence>
<organism evidence="6 7">
    <name type="scientific">Coccomyxa subellipsoidea (strain C-169)</name>
    <name type="common">Green microalga</name>
    <dbReference type="NCBI Taxonomy" id="574566"/>
    <lineage>
        <taxon>Eukaryota</taxon>
        <taxon>Viridiplantae</taxon>
        <taxon>Chlorophyta</taxon>
        <taxon>core chlorophytes</taxon>
        <taxon>Trebouxiophyceae</taxon>
        <taxon>Trebouxiophyceae incertae sedis</taxon>
        <taxon>Coccomyxaceae</taxon>
        <taxon>Coccomyxa</taxon>
        <taxon>Coccomyxa subellipsoidea</taxon>
    </lineage>
</organism>
<sequence>MLRGPVAAAQARLAQAADAAVKREGSWAASGLFPGLTCRAAAIPWCTGDAAPRQAPGARQATGGVPSGAPAPGAGRGAAVQSRRLFTCDVQAAVLSSKGALPPQLSLLSGPPAACSHADFVRLQAQLSSRAERPGGAASPEERAAIVERLRRRLAERGLSGPSAGADSAVAAAAQLPGLHASTAWEVSTQMKAAMRRGDHAAAAQLFDPSFLLHVNPIVAADVCDKLLEACARLAEAELAVQVAQSMRGLGIPVGYVAHGCVLRALCMAGGHEAALAYLAAEVPSSSQSTIMYNTILSSAQHHGKAAVSAKALEIMVENGVPRDAQTWVHVFRSLGSAGDAEAVEALWQQVEEGTRGSISVRSAAVCALCACGRLEAAAAALQELLSLYAVAYGSDGDPSARGSAQRTSPYDSQGPVTAQTPAEQTEESGRAPVEGNARKTSAGAEEGTVDVWRDAARAAAQACHQVIHAAERARDAELAHRVVLAMHKAGVRADTAIYNSILRLVAADGGGPTGLEAVVTEMGVRGIPLDRRSYFLLLRACGSDGDLSGAMSVMQRMLQDGITPDRFTFNALLEAHAAAGSLEGASKVYDTMAQRRIAPDICTFIALFQAVKAQGPLEAPASAAAAAQDGGGASLLYHMRGNARANAADLLHNWLQDFEASGVPHTPQSLTALVQALGHTCLIEPMLDLIGEAWNAPDLPRPSIYACNAAIAACARVGRLEEAMALYKDMERGGLAADMYTYTSLIGGCAYTRQPALAYELFEEMRQHALRPNVYTYNALIKAECHVGNFTQALHLVDVMEDEGVVPDVATWGTLMSAAKYLGQTAAAEMVLERMNGRREQQANLQPASSAPSMHAEQMRATEAFGEGMGGNSGWDDEEDDDMFGGPRF</sequence>
<feature type="repeat" description="PPR" evidence="3">
    <location>
        <begin position="531"/>
        <end position="565"/>
    </location>
</feature>
<dbReference type="OrthoDB" id="42736at2759"/>
<evidence type="ECO:0000259" key="5">
    <source>
        <dbReference type="Pfam" id="PF17177"/>
    </source>
</evidence>
<feature type="repeat" description="PPR" evidence="3">
    <location>
        <begin position="704"/>
        <end position="738"/>
    </location>
</feature>
<dbReference type="STRING" id="574566.I0YW70"/>